<comment type="caution">
    <text evidence="2">The sequence shown here is derived from an EMBL/GenBank/DDBJ whole genome shotgun (WGS) entry which is preliminary data.</text>
</comment>
<feature type="domain" description="GerMN" evidence="1">
    <location>
        <begin position="97"/>
        <end position="187"/>
    </location>
</feature>
<dbReference type="InterPro" id="IPR019606">
    <property type="entry name" value="GerMN"/>
</dbReference>
<dbReference type="SMART" id="SM00909">
    <property type="entry name" value="Germane"/>
    <property type="match status" value="1"/>
</dbReference>
<organism evidence="2 3">
    <name type="scientific">Candidatus Limenecus avicola</name>
    <dbReference type="NCBI Taxonomy" id="2840847"/>
    <lineage>
        <taxon>Bacteria</taxon>
        <taxon>Bacillati</taxon>
        <taxon>Bacillota</taxon>
        <taxon>Clostridia</taxon>
        <taxon>Eubacteriales</taxon>
        <taxon>Clostridiaceae</taxon>
        <taxon>Clostridiaceae incertae sedis</taxon>
        <taxon>Candidatus Limenecus</taxon>
    </lineage>
</organism>
<accession>A0A9D1N191</accession>
<evidence type="ECO:0000259" key="1">
    <source>
        <dbReference type="SMART" id="SM00909"/>
    </source>
</evidence>
<sequence length="204" mass="22668">MGFWSKLVILALAALAFFYVKVNFFDTPHAKVEKKLVVEEQVAEPVKKVEPTENKKQEEEKKVTKTYVTVYFLGMDKNDTGIFKKVKREVPQGQSKLKFALNQLMNGPSQYEKSVGVYSEIPKNVKILGIVESSNKIIIDVSGNIQTGGGADSIYSRMKQFIKTALANSPKKPIYLYIDGKQAEVLGGEGIMISQPLSENSLDG</sequence>
<evidence type="ECO:0000313" key="2">
    <source>
        <dbReference type="EMBL" id="HIU92806.1"/>
    </source>
</evidence>
<gene>
    <name evidence="2" type="ORF">IAD26_06710</name>
</gene>
<dbReference type="Proteomes" id="UP000886748">
    <property type="component" value="Unassembled WGS sequence"/>
</dbReference>
<proteinExistence type="predicted"/>
<name>A0A9D1N191_9CLOT</name>
<dbReference type="Pfam" id="PF10646">
    <property type="entry name" value="Germane"/>
    <property type="match status" value="1"/>
</dbReference>
<protein>
    <submittedName>
        <fullName evidence="2">GerMN domain-containing protein</fullName>
    </submittedName>
</protein>
<reference evidence="2" key="1">
    <citation type="submission" date="2020-10" db="EMBL/GenBank/DDBJ databases">
        <authorList>
            <person name="Gilroy R."/>
        </authorList>
    </citation>
    <scope>NUCLEOTIDE SEQUENCE</scope>
    <source>
        <strain evidence="2">CHK154-7741</strain>
    </source>
</reference>
<reference evidence="2" key="2">
    <citation type="journal article" date="2021" name="PeerJ">
        <title>Extensive microbial diversity within the chicken gut microbiome revealed by metagenomics and culture.</title>
        <authorList>
            <person name="Gilroy R."/>
            <person name="Ravi A."/>
            <person name="Getino M."/>
            <person name="Pursley I."/>
            <person name="Horton D.L."/>
            <person name="Alikhan N.F."/>
            <person name="Baker D."/>
            <person name="Gharbi K."/>
            <person name="Hall N."/>
            <person name="Watson M."/>
            <person name="Adriaenssens E.M."/>
            <person name="Foster-Nyarko E."/>
            <person name="Jarju S."/>
            <person name="Secka A."/>
            <person name="Antonio M."/>
            <person name="Oren A."/>
            <person name="Chaudhuri R.R."/>
            <person name="La Ragione R."/>
            <person name="Hildebrand F."/>
            <person name="Pallen M.J."/>
        </authorList>
    </citation>
    <scope>NUCLEOTIDE SEQUENCE</scope>
    <source>
        <strain evidence="2">CHK154-7741</strain>
    </source>
</reference>
<evidence type="ECO:0000313" key="3">
    <source>
        <dbReference type="Proteomes" id="UP000886748"/>
    </source>
</evidence>
<dbReference type="AlphaFoldDB" id="A0A9D1N191"/>
<dbReference type="EMBL" id="DVOD01000050">
    <property type="protein sequence ID" value="HIU92806.1"/>
    <property type="molecule type" value="Genomic_DNA"/>
</dbReference>